<evidence type="ECO:0000313" key="3">
    <source>
        <dbReference type="Proteomes" id="UP001139104"/>
    </source>
</evidence>
<keyword evidence="3" id="KW-1185">Reference proteome</keyword>
<dbReference type="SMART" id="SM00357">
    <property type="entry name" value="CSP"/>
    <property type="match status" value="1"/>
</dbReference>
<dbReference type="PROSITE" id="PS51857">
    <property type="entry name" value="CSD_2"/>
    <property type="match status" value="1"/>
</dbReference>
<dbReference type="SUPFAM" id="SSF50249">
    <property type="entry name" value="Nucleic acid-binding proteins"/>
    <property type="match status" value="1"/>
</dbReference>
<reference evidence="2" key="1">
    <citation type="journal article" date="2022" name="ISME J.">
        <title>Identification of active gaseous-alkane degraders at natural gas seeps.</title>
        <authorList>
            <person name="Farhan Ul Haque M."/>
            <person name="Hernandez M."/>
            <person name="Crombie A.T."/>
            <person name="Murrell J.C."/>
        </authorList>
    </citation>
    <scope>NUCLEOTIDE SEQUENCE</scope>
    <source>
        <strain evidence="2">PC2</strain>
    </source>
</reference>
<sequence>MQTPPEVAFHHFEPSDAVRAEVARQLERLEKFSDRITSCHFAVTKNARRQHGDLFHVALRVAMPGRKDIVVDKSHGDAPEHEHALVAVRDAFDAAIRQIEDAMRDLRDKVKLHEAPAHGRVARFLAGENCGFIETPDGREIYFHRNSVVEGDFDKLETGSEVRFVEEIGEKGAQASTVRVIGKHHLP</sequence>
<dbReference type="InterPro" id="IPR012340">
    <property type="entry name" value="NA-bd_OB-fold"/>
</dbReference>
<dbReference type="InterPro" id="IPR036567">
    <property type="entry name" value="RHF-like"/>
</dbReference>
<protein>
    <submittedName>
        <fullName evidence="2">Cold shock domain-containing protein</fullName>
    </submittedName>
</protein>
<dbReference type="Pfam" id="PF00313">
    <property type="entry name" value="CSD"/>
    <property type="match status" value="1"/>
</dbReference>
<dbReference type="Gene3D" id="2.40.50.140">
    <property type="entry name" value="Nucleic acid-binding proteins"/>
    <property type="match status" value="1"/>
</dbReference>
<comment type="caution">
    <text evidence="2">The sequence shown here is derived from an EMBL/GenBank/DDBJ whole genome shotgun (WGS) entry which is preliminary data.</text>
</comment>
<evidence type="ECO:0000313" key="2">
    <source>
        <dbReference type="EMBL" id="MCI4683160.1"/>
    </source>
</evidence>
<proteinExistence type="predicted"/>
<organism evidence="2 3">
    <name type="scientific">Candidatus Rhodoblastus alkanivorans</name>
    <dbReference type="NCBI Taxonomy" id="2954117"/>
    <lineage>
        <taxon>Bacteria</taxon>
        <taxon>Pseudomonadati</taxon>
        <taxon>Pseudomonadota</taxon>
        <taxon>Alphaproteobacteria</taxon>
        <taxon>Hyphomicrobiales</taxon>
        <taxon>Rhodoblastaceae</taxon>
        <taxon>Rhodoblastus</taxon>
    </lineage>
</organism>
<dbReference type="InterPro" id="IPR003489">
    <property type="entry name" value="RHF/RaiA"/>
</dbReference>
<dbReference type="SUPFAM" id="SSF69754">
    <property type="entry name" value="Ribosome binding protein Y (YfiA homologue)"/>
    <property type="match status" value="1"/>
</dbReference>
<dbReference type="InterPro" id="IPR002059">
    <property type="entry name" value="CSP_DNA-bd"/>
</dbReference>
<feature type="domain" description="CSD" evidence="1">
    <location>
        <begin position="116"/>
        <end position="180"/>
    </location>
</feature>
<dbReference type="Pfam" id="PF02482">
    <property type="entry name" value="Ribosomal_S30AE"/>
    <property type="match status" value="1"/>
</dbReference>
<dbReference type="Gene3D" id="3.30.160.100">
    <property type="entry name" value="Ribosome hibernation promotion factor-like"/>
    <property type="match status" value="1"/>
</dbReference>
<evidence type="ECO:0000259" key="1">
    <source>
        <dbReference type="PROSITE" id="PS51857"/>
    </source>
</evidence>
<dbReference type="RefSeq" id="WP_243067126.1">
    <property type="nucleotide sequence ID" value="NZ_JAIVFK010000019.1"/>
</dbReference>
<dbReference type="EMBL" id="JAIVFP010000001">
    <property type="protein sequence ID" value="MCI4683160.1"/>
    <property type="molecule type" value="Genomic_DNA"/>
</dbReference>
<name>A0ABS9Z702_9HYPH</name>
<dbReference type="Proteomes" id="UP001139104">
    <property type="component" value="Unassembled WGS sequence"/>
</dbReference>
<accession>A0ABS9Z702</accession>
<dbReference type="InterPro" id="IPR011129">
    <property type="entry name" value="CSD"/>
</dbReference>
<gene>
    <name evidence="2" type="ORF">K2U94_10335</name>
</gene>